<evidence type="ECO:0000256" key="5">
    <source>
        <dbReference type="ARBA" id="ARBA00023274"/>
    </source>
</evidence>
<dbReference type="PANTHER" id="PTHR21396:SF2">
    <property type="entry name" value="LARGE RIBOSOMAL SUBUNIT PROTEIN ML43"/>
    <property type="match status" value="1"/>
</dbReference>
<dbReference type="OMA" id="ISKWIDL"/>
<dbReference type="InterPro" id="IPR039927">
    <property type="entry name" value="Ribosomal_mL43"/>
</dbReference>
<dbReference type="GO" id="GO:0032543">
    <property type="term" value="P:mitochondrial translation"/>
    <property type="evidence" value="ECO:0007669"/>
    <property type="project" value="InterPro"/>
</dbReference>
<sequence>MSNSHLFLKSGFPKAPLQNGLGRYIGQLKRVTLKFCKESGASRGMRDFIERELVDFAKENPGVVVYVKPRRHRTPVLVGEYLNGTREWINCRNFTKEEVTKWLELMRTQSGPSGALRLRKMWHTDVPSIQGPWTPFTLKSPETNLVVFPSEEHSKPLFVEKSATEKLIELFQKQKLEDGDLDKNRAK</sequence>
<dbReference type="Proteomes" id="UP000594454">
    <property type="component" value="Chromosome 4"/>
</dbReference>
<evidence type="ECO:0000256" key="1">
    <source>
        <dbReference type="ARBA" id="ARBA00004173"/>
    </source>
</evidence>
<evidence type="ECO:0000313" key="8">
    <source>
        <dbReference type="EMBL" id="CAD7088625.1"/>
    </source>
</evidence>
<evidence type="ECO:0000256" key="2">
    <source>
        <dbReference type="ARBA" id="ARBA00006073"/>
    </source>
</evidence>
<comment type="similarity">
    <text evidence="2">Belongs to the mitochondrion-specific ribosomal protein mL43 family.</text>
</comment>
<proteinExistence type="inferred from homology"/>
<name>A0A7R8YXM2_HERIL</name>
<dbReference type="PANTHER" id="PTHR21396">
    <property type="entry name" value="39S RIBOSOMAL PROTEIN L43"/>
    <property type="match status" value="1"/>
</dbReference>
<dbReference type="FunCoup" id="A0A7R8YXM2">
    <property type="interactions" value="696"/>
</dbReference>
<gene>
    <name evidence="8" type="ORF">HERILL_LOCUS11232</name>
</gene>
<evidence type="ECO:0000256" key="6">
    <source>
        <dbReference type="ARBA" id="ARBA00035188"/>
    </source>
</evidence>
<dbReference type="InParanoid" id="A0A7R8YXM2"/>
<dbReference type="GO" id="GO:0005762">
    <property type="term" value="C:mitochondrial large ribosomal subunit"/>
    <property type="evidence" value="ECO:0007669"/>
    <property type="project" value="TreeGrafter"/>
</dbReference>
<dbReference type="OrthoDB" id="88at2759"/>
<accession>A0A7R8YXM2</accession>
<keyword evidence="5" id="KW-0687">Ribonucleoprotein</keyword>
<dbReference type="InterPro" id="IPR036249">
    <property type="entry name" value="Thioredoxin-like_sf"/>
</dbReference>
<dbReference type="Gene3D" id="3.40.30.10">
    <property type="entry name" value="Glutaredoxin"/>
    <property type="match status" value="1"/>
</dbReference>
<reference evidence="8 9" key="1">
    <citation type="submission" date="2020-11" db="EMBL/GenBank/DDBJ databases">
        <authorList>
            <person name="Wallbank WR R."/>
            <person name="Pardo Diaz C."/>
            <person name="Kozak K."/>
            <person name="Martin S."/>
            <person name="Jiggins C."/>
            <person name="Moest M."/>
            <person name="Warren A I."/>
            <person name="Generalovic N T."/>
            <person name="Byers J.R.P. K."/>
            <person name="Montejo-Kovacevich G."/>
            <person name="Yen C E."/>
        </authorList>
    </citation>
    <scope>NUCLEOTIDE SEQUENCE [LARGE SCALE GENOMIC DNA]</scope>
</reference>
<keyword evidence="4" id="KW-0496">Mitochondrion</keyword>
<dbReference type="SUPFAM" id="SSF52833">
    <property type="entry name" value="Thioredoxin-like"/>
    <property type="match status" value="1"/>
</dbReference>
<dbReference type="GO" id="GO:0003735">
    <property type="term" value="F:structural constituent of ribosome"/>
    <property type="evidence" value="ECO:0007669"/>
    <property type="project" value="InterPro"/>
</dbReference>
<feature type="domain" description="Ribosomal protein/NADH dehydrogenase" evidence="7">
    <location>
        <begin position="37"/>
        <end position="110"/>
    </location>
</feature>
<dbReference type="InterPro" id="IPR007741">
    <property type="entry name" value="Ribosomal_mL43/mS25/NADH_DH"/>
</dbReference>
<keyword evidence="3" id="KW-0689">Ribosomal protein</keyword>
<keyword evidence="9" id="KW-1185">Reference proteome</keyword>
<evidence type="ECO:0000313" key="9">
    <source>
        <dbReference type="Proteomes" id="UP000594454"/>
    </source>
</evidence>
<evidence type="ECO:0000256" key="3">
    <source>
        <dbReference type="ARBA" id="ARBA00022980"/>
    </source>
</evidence>
<dbReference type="EMBL" id="LR899012">
    <property type="protein sequence ID" value="CAD7088625.1"/>
    <property type="molecule type" value="Genomic_DNA"/>
</dbReference>
<evidence type="ECO:0000259" key="7">
    <source>
        <dbReference type="SMART" id="SM00916"/>
    </source>
</evidence>
<dbReference type="SMART" id="SM00916">
    <property type="entry name" value="L51_S25_CI-B8"/>
    <property type="match status" value="1"/>
</dbReference>
<evidence type="ECO:0000256" key="4">
    <source>
        <dbReference type="ARBA" id="ARBA00023128"/>
    </source>
</evidence>
<dbReference type="FunFam" id="3.40.30.10:FF:000257">
    <property type="entry name" value="39S ribosomal protein L43"/>
    <property type="match status" value="1"/>
</dbReference>
<organism evidence="8 9">
    <name type="scientific">Hermetia illucens</name>
    <name type="common">Black soldier fly</name>
    <dbReference type="NCBI Taxonomy" id="343691"/>
    <lineage>
        <taxon>Eukaryota</taxon>
        <taxon>Metazoa</taxon>
        <taxon>Ecdysozoa</taxon>
        <taxon>Arthropoda</taxon>
        <taxon>Hexapoda</taxon>
        <taxon>Insecta</taxon>
        <taxon>Pterygota</taxon>
        <taxon>Neoptera</taxon>
        <taxon>Endopterygota</taxon>
        <taxon>Diptera</taxon>
        <taxon>Brachycera</taxon>
        <taxon>Stratiomyomorpha</taxon>
        <taxon>Stratiomyidae</taxon>
        <taxon>Hermetiinae</taxon>
        <taxon>Hermetia</taxon>
    </lineage>
</organism>
<protein>
    <recommendedName>
        <fullName evidence="6">Large ribosomal subunit protein mL43</fullName>
    </recommendedName>
</protein>
<dbReference type="Pfam" id="PF05047">
    <property type="entry name" value="L51_S25_CI-B8"/>
    <property type="match status" value="1"/>
</dbReference>
<dbReference type="AlphaFoldDB" id="A0A7R8YXM2"/>
<comment type="subcellular location">
    <subcellularLocation>
        <location evidence="1">Mitochondrion</location>
    </subcellularLocation>
</comment>